<dbReference type="EMBL" id="MN740394">
    <property type="protein sequence ID" value="QHU04149.1"/>
    <property type="molecule type" value="Genomic_DNA"/>
</dbReference>
<organism evidence="1">
    <name type="scientific">viral metagenome</name>
    <dbReference type="NCBI Taxonomy" id="1070528"/>
    <lineage>
        <taxon>unclassified sequences</taxon>
        <taxon>metagenomes</taxon>
        <taxon>organismal metagenomes</taxon>
    </lineage>
</organism>
<protein>
    <submittedName>
        <fullName evidence="1">Uncharacterized protein</fullName>
    </submittedName>
</protein>
<evidence type="ECO:0000313" key="1">
    <source>
        <dbReference type="EMBL" id="QHU04149.1"/>
    </source>
</evidence>
<proteinExistence type="predicted"/>
<name>A0A6C0JEV9_9ZZZZ</name>
<accession>A0A6C0JEV9</accession>
<sequence>MFCSISNQLNKKKVRFSPFIRAFPNHTIIEKERYQYLWWTELDKSAAYFMMFTEIRNLQKNHPTMTVKQAMKLLYQPDNLTRYDPNNFII</sequence>
<dbReference type="AlphaFoldDB" id="A0A6C0JEV9"/>
<reference evidence="1" key="1">
    <citation type="journal article" date="2020" name="Nature">
        <title>Giant virus diversity and host interactions through global metagenomics.</title>
        <authorList>
            <person name="Schulz F."/>
            <person name="Roux S."/>
            <person name="Paez-Espino D."/>
            <person name="Jungbluth S."/>
            <person name="Walsh D.A."/>
            <person name="Denef V.J."/>
            <person name="McMahon K.D."/>
            <person name="Konstantinidis K.T."/>
            <person name="Eloe-Fadrosh E.A."/>
            <person name="Kyrpides N.C."/>
            <person name="Woyke T."/>
        </authorList>
    </citation>
    <scope>NUCLEOTIDE SEQUENCE</scope>
    <source>
        <strain evidence="1">GVMAG-M-3300027708-39</strain>
    </source>
</reference>